<name>A0A9W6UDH5_9STRA</name>
<reference evidence="1" key="1">
    <citation type="submission" date="2023-04" db="EMBL/GenBank/DDBJ databases">
        <title>Phytophthora fragariaefolia NBRC 109709.</title>
        <authorList>
            <person name="Ichikawa N."/>
            <person name="Sato H."/>
            <person name="Tonouchi N."/>
        </authorList>
    </citation>
    <scope>NUCLEOTIDE SEQUENCE</scope>
    <source>
        <strain evidence="1">NBRC 109709</strain>
    </source>
</reference>
<evidence type="ECO:0000313" key="2">
    <source>
        <dbReference type="Proteomes" id="UP001165121"/>
    </source>
</evidence>
<sequence length="93" mass="9394">MNGRTSTMQVDISILRLLPSLSFSSALNNANGAYIALAVKTTGVTPTTMHAGKAVEVMATTTATGTPTTTTTVSSSEVETVVAATATATVTTQ</sequence>
<comment type="caution">
    <text evidence="1">The sequence shown here is derived from an EMBL/GenBank/DDBJ whole genome shotgun (WGS) entry which is preliminary data.</text>
</comment>
<keyword evidence="2" id="KW-1185">Reference proteome</keyword>
<organism evidence="1 2">
    <name type="scientific">Phytophthora fragariaefolia</name>
    <dbReference type="NCBI Taxonomy" id="1490495"/>
    <lineage>
        <taxon>Eukaryota</taxon>
        <taxon>Sar</taxon>
        <taxon>Stramenopiles</taxon>
        <taxon>Oomycota</taxon>
        <taxon>Peronosporomycetes</taxon>
        <taxon>Peronosporales</taxon>
        <taxon>Peronosporaceae</taxon>
        <taxon>Phytophthora</taxon>
    </lineage>
</organism>
<protein>
    <submittedName>
        <fullName evidence="1">Unnamed protein product</fullName>
    </submittedName>
</protein>
<proteinExistence type="predicted"/>
<dbReference type="Proteomes" id="UP001165121">
    <property type="component" value="Unassembled WGS sequence"/>
</dbReference>
<dbReference type="AlphaFoldDB" id="A0A9W6UDH5"/>
<dbReference type="EMBL" id="BSXT01000631">
    <property type="protein sequence ID" value="GMF31402.1"/>
    <property type="molecule type" value="Genomic_DNA"/>
</dbReference>
<gene>
    <name evidence="1" type="ORF">Pfra01_000719700</name>
</gene>
<evidence type="ECO:0000313" key="1">
    <source>
        <dbReference type="EMBL" id="GMF31402.1"/>
    </source>
</evidence>
<accession>A0A9W6UDH5</accession>